<organism evidence="2 3">
    <name type="scientific">Candidatus Giovannonibacteria bacterium RIFCSPLOWO2_01_FULL_46_13</name>
    <dbReference type="NCBI Taxonomy" id="1798352"/>
    <lineage>
        <taxon>Bacteria</taxon>
        <taxon>Candidatus Giovannoniibacteriota</taxon>
    </lineage>
</organism>
<dbReference type="GO" id="GO:0030151">
    <property type="term" value="F:molybdenum ion binding"/>
    <property type="evidence" value="ECO:0007669"/>
    <property type="project" value="InterPro"/>
</dbReference>
<proteinExistence type="predicted"/>
<dbReference type="SUPFAM" id="SSF141673">
    <property type="entry name" value="MOSC N-terminal domain-like"/>
    <property type="match status" value="1"/>
</dbReference>
<name>A0A1F5X5C6_9BACT</name>
<sequence>MRIKSLFVYPVKSCKGFEVNELQLEQSGPKWDREFMVVDADGKFLSQRECPKLALISVIVRTASVLIVKPWSDLLIPLENHASKPINVEVWGDRVEALDQGDVPSRFFSDFLERSCRLVRYCKPRMRYSDFFSGSVQVSFADAYPLLIISQGSLDDLNRRLSRHISMDRFRPNIVVEGVKPYAEDDWGSLQINGVSLRGGPLCVRCVITTTDQDTAITGKEPLATLAKYRKREKGVVFGRNFAHLTIGSIRKGDVVSLLEKKN</sequence>
<dbReference type="Proteomes" id="UP000178684">
    <property type="component" value="Unassembled WGS sequence"/>
</dbReference>
<dbReference type="InterPro" id="IPR005303">
    <property type="entry name" value="MOCOS_middle"/>
</dbReference>
<dbReference type="InterPro" id="IPR005302">
    <property type="entry name" value="MoCF_Sase_C"/>
</dbReference>
<gene>
    <name evidence="2" type="ORF">A3B18_02620</name>
</gene>
<feature type="domain" description="MOSC" evidence="1">
    <location>
        <begin position="116"/>
        <end position="259"/>
    </location>
</feature>
<evidence type="ECO:0000259" key="1">
    <source>
        <dbReference type="PROSITE" id="PS51340"/>
    </source>
</evidence>
<dbReference type="GO" id="GO:0030170">
    <property type="term" value="F:pyridoxal phosphate binding"/>
    <property type="evidence" value="ECO:0007669"/>
    <property type="project" value="InterPro"/>
</dbReference>
<dbReference type="AlphaFoldDB" id="A0A1F5X5C6"/>
<comment type="caution">
    <text evidence="2">The sequence shown here is derived from an EMBL/GenBank/DDBJ whole genome shotgun (WGS) entry which is preliminary data.</text>
</comment>
<protein>
    <recommendedName>
        <fullName evidence="1">MOSC domain-containing protein</fullName>
    </recommendedName>
</protein>
<dbReference type="SUPFAM" id="SSF50800">
    <property type="entry name" value="PK beta-barrel domain-like"/>
    <property type="match status" value="1"/>
</dbReference>
<dbReference type="PANTHER" id="PTHR14237:SF19">
    <property type="entry name" value="MITOCHONDRIAL AMIDOXIME REDUCING COMPONENT 1"/>
    <property type="match status" value="1"/>
</dbReference>
<dbReference type="Pfam" id="PF03476">
    <property type="entry name" value="MOSC_N"/>
    <property type="match status" value="1"/>
</dbReference>
<dbReference type="PROSITE" id="PS51340">
    <property type="entry name" value="MOSC"/>
    <property type="match status" value="1"/>
</dbReference>
<evidence type="ECO:0000313" key="3">
    <source>
        <dbReference type="Proteomes" id="UP000178684"/>
    </source>
</evidence>
<dbReference type="EMBL" id="MFIE01000007">
    <property type="protein sequence ID" value="OGF83060.1"/>
    <property type="molecule type" value="Genomic_DNA"/>
</dbReference>
<dbReference type="InterPro" id="IPR011037">
    <property type="entry name" value="Pyrv_Knase-like_insert_dom_sf"/>
</dbReference>
<dbReference type="Pfam" id="PF03473">
    <property type="entry name" value="MOSC"/>
    <property type="match status" value="1"/>
</dbReference>
<dbReference type="GO" id="GO:0003824">
    <property type="term" value="F:catalytic activity"/>
    <property type="evidence" value="ECO:0007669"/>
    <property type="project" value="InterPro"/>
</dbReference>
<reference evidence="2 3" key="1">
    <citation type="journal article" date="2016" name="Nat. Commun.">
        <title>Thousands of microbial genomes shed light on interconnected biogeochemical processes in an aquifer system.</title>
        <authorList>
            <person name="Anantharaman K."/>
            <person name="Brown C.T."/>
            <person name="Hug L.A."/>
            <person name="Sharon I."/>
            <person name="Castelle C.J."/>
            <person name="Probst A.J."/>
            <person name="Thomas B.C."/>
            <person name="Singh A."/>
            <person name="Wilkins M.J."/>
            <person name="Karaoz U."/>
            <person name="Brodie E.L."/>
            <person name="Williams K.H."/>
            <person name="Hubbard S.S."/>
            <person name="Banfield J.F."/>
        </authorList>
    </citation>
    <scope>NUCLEOTIDE SEQUENCE [LARGE SCALE GENOMIC DNA]</scope>
</reference>
<evidence type="ECO:0000313" key="2">
    <source>
        <dbReference type="EMBL" id="OGF83060.1"/>
    </source>
</evidence>
<accession>A0A1F5X5C6</accession>
<dbReference type="PANTHER" id="PTHR14237">
    <property type="entry name" value="MOLYBDOPTERIN COFACTOR SULFURASE MOSC"/>
    <property type="match status" value="1"/>
</dbReference>